<organism evidence="4 5">
    <name type="scientific">Micromonospora zhanjiangensis</name>
    <dbReference type="NCBI Taxonomy" id="1522057"/>
    <lineage>
        <taxon>Bacteria</taxon>
        <taxon>Bacillati</taxon>
        <taxon>Actinomycetota</taxon>
        <taxon>Actinomycetes</taxon>
        <taxon>Micromonosporales</taxon>
        <taxon>Micromonosporaceae</taxon>
        <taxon>Micromonospora</taxon>
    </lineage>
</organism>
<dbReference type="InterPro" id="IPR001279">
    <property type="entry name" value="Metallo-B-lactamas"/>
</dbReference>
<dbReference type="PANTHER" id="PTHR43546">
    <property type="entry name" value="UPF0173 METAL-DEPENDENT HYDROLASE MJ1163-RELATED"/>
    <property type="match status" value="1"/>
</dbReference>
<gene>
    <name evidence="4" type="ORF">ACFOX0_07645</name>
</gene>
<evidence type="ECO:0000313" key="4">
    <source>
        <dbReference type="EMBL" id="MFC4105807.1"/>
    </source>
</evidence>
<dbReference type="SUPFAM" id="SSF56281">
    <property type="entry name" value="Metallo-hydrolase/oxidoreductase"/>
    <property type="match status" value="1"/>
</dbReference>
<reference evidence="5" key="1">
    <citation type="journal article" date="2019" name="Int. J. Syst. Evol. Microbiol.">
        <title>The Global Catalogue of Microorganisms (GCM) 10K type strain sequencing project: providing services to taxonomists for standard genome sequencing and annotation.</title>
        <authorList>
            <consortium name="The Broad Institute Genomics Platform"/>
            <consortium name="The Broad Institute Genome Sequencing Center for Infectious Disease"/>
            <person name="Wu L."/>
            <person name="Ma J."/>
        </authorList>
    </citation>
    <scope>NUCLEOTIDE SEQUENCE [LARGE SCALE GENOMIC DNA]</scope>
    <source>
        <strain evidence="5">2902at01</strain>
    </source>
</reference>
<feature type="domain" description="Metallo-beta-lactamase" evidence="2">
    <location>
        <begin position="269"/>
        <end position="470"/>
    </location>
</feature>
<feature type="domain" description="Diiron non-heme beta-hydroxylase N-terminal" evidence="3">
    <location>
        <begin position="10"/>
        <end position="240"/>
    </location>
</feature>
<keyword evidence="5" id="KW-1185">Reference proteome</keyword>
<evidence type="ECO:0000313" key="5">
    <source>
        <dbReference type="Proteomes" id="UP001595868"/>
    </source>
</evidence>
<dbReference type="InterPro" id="IPR050114">
    <property type="entry name" value="UPF0173_UPF0282_UlaG_hydrolase"/>
</dbReference>
<protein>
    <submittedName>
        <fullName evidence="4">MBL fold metallo-hydrolase</fullName>
    </submittedName>
</protein>
<dbReference type="Pfam" id="PF18456">
    <property type="entry name" value="CmlA_N"/>
    <property type="match status" value="1"/>
</dbReference>
<dbReference type="RefSeq" id="WP_377543057.1">
    <property type="nucleotide sequence ID" value="NZ_JBHSBN010000003.1"/>
</dbReference>
<feature type="compositionally biased region" description="Basic and acidic residues" evidence="1">
    <location>
        <begin position="450"/>
        <end position="459"/>
    </location>
</feature>
<comment type="caution">
    <text evidence="4">The sequence shown here is derived from an EMBL/GenBank/DDBJ whole genome shotgun (WGS) entry which is preliminary data.</text>
</comment>
<dbReference type="Gene3D" id="3.60.15.10">
    <property type="entry name" value="Ribonuclease Z/Hydroxyacylglutathione hydrolase-like"/>
    <property type="match status" value="1"/>
</dbReference>
<proteinExistence type="predicted"/>
<name>A0ABV8KI86_9ACTN</name>
<dbReference type="InterPro" id="IPR036866">
    <property type="entry name" value="RibonucZ/Hydroxyglut_hydro"/>
</dbReference>
<evidence type="ECO:0000256" key="1">
    <source>
        <dbReference type="SAM" id="MobiDB-lite"/>
    </source>
</evidence>
<sequence>MSVSAEPVFLRSNAVVEPLVDRFHAWLHTVSPAAASVHLAQVQLPLLESYLRNPRAHGTTGPAPAPRGGRPVDIEESRGAEIAALLDSVKRDRAGMLAFADALAEADDQLRRHAPGPAGSHPHPKLPPALNGLVELARDTGGRASLRLLEPLLYASPYYDVGRQSIHLSLDTGAERPAILGGPRLSDPDVLELDIPFTHPGIDALFAARTAPSTLNRLREALELDDARTAGLRRLLAGAPSLSPDRHIGSGGRIRYVGHACLVIQSPDTTIVTDPLISADNRHRDRYTFDDLPDRIDLVLITHGRPDHLVLETLLQLRTRVGAVVVPRSSRGNLCDPSIGLFLKALGFTVVEVDDFEEVPIPDGRVVATPFLGEPDDPDIRAKSTFFVRIADANIYLGADSSGVDPMVYRNVGRHIGHVDMAFLGMAGDRAPRTGRHRGLPTGPVAGRTNDSREPARSGAERAVAIMRELRADEGYVYALGEESWQGHLMAPAHAEDTYRLKQIEEFLGWCSGNGIIAERLFNKREWRW</sequence>
<dbReference type="EMBL" id="JBHSBN010000003">
    <property type="protein sequence ID" value="MFC4105807.1"/>
    <property type="molecule type" value="Genomic_DNA"/>
</dbReference>
<dbReference type="InterPro" id="IPR041141">
    <property type="entry name" value="CmlA_N"/>
</dbReference>
<accession>A0ABV8KI86</accession>
<dbReference type="Proteomes" id="UP001595868">
    <property type="component" value="Unassembled WGS sequence"/>
</dbReference>
<dbReference type="PANTHER" id="PTHR43546:SF3">
    <property type="entry name" value="UPF0173 METAL-DEPENDENT HYDROLASE MJ1163"/>
    <property type="match status" value="1"/>
</dbReference>
<evidence type="ECO:0000259" key="3">
    <source>
        <dbReference type="Pfam" id="PF18456"/>
    </source>
</evidence>
<dbReference type="Pfam" id="PF12706">
    <property type="entry name" value="Lactamase_B_2"/>
    <property type="match status" value="1"/>
</dbReference>
<evidence type="ECO:0000259" key="2">
    <source>
        <dbReference type="Pfam" id="PF12706"/>
    </source>
</evidence>
<feature type="region of interest" description="Disordered" evidence="1">
    <location>
        <begin position="433"/>
        <end position="459"/>
    </location>
</feature>